<keyword evidence="4" id="KW-1185">Reference proteome</keyword>
<dbReference type="OrthoDB" id="5400814at2"/>
<proteinExistence type="predicted"/>
<evidence type="ECO:0000313" key="4">
    <source>
        <dbReference type="Proteomes" id="UP000315369"/>
    </source>
</evidence>
<dbReference type="Pfam" id="PF13699">
    <property type="entry name" value="eCIS_core"/>
    <property type="match status" value="1"/>
</dbReference>
<feature type="compositionally biased region" description="Low complexity" evidence="1">
    <location>
        <begin position="145"/>
        <end position="162"/>
    </location>
</feature>
<dbReference type="InterPro" id="IPR025295">
    <property type="entry name" value="eCIS_core_dom"/>
</dbReference>
<protein>
    <submittedName>
        <fullName evidence="3">DUF4157 domain-containing protein</fullName>
    </submittedName>
</protein>
<feature type="region of interest" description="Disordered" evidence="1">
    <location>
        <begin position="1"/>
        <end position="58"/>
    </location>
</feature>
<feature type="region of interest" description="Disordered" evidence="1">
    <location>
        <begin position="79"/>
        <end position="112"/>
    </location>
</feature>
<feature type="region of interest" description="Disordered" evidence="1">
    <location>
        <begin position="465"/>
        <end position="499"/>
    </location>
</feature>
<dbReference type="AlphaFoldDB" id="A0A540X9Q4"/>
<dbReference type="RefSeq" id="WP_141640350.1">
    <property type="nucleotide sequence ID" value="NZ_VIFM01000001.1"/>
</dbReference>
<evidence type="ECO:0000259" key="2">
    <source>
        <dbReference type="Pfam" id="PF13699"/>
    </source>
</evidence>
<organism evidence="3 4">
    <name type="scientific">Myxococcus llanfairpwllgwyngyllgogerychwyrndrobwllllantysiliogogogochensis</name>
    <dbReference type="NCBI Taxonomy" id="2590453"/>
    <lineage>
        <taxon>Bacteria</taxon>
        <taxon>Pseudomonadati</taxon>
        <taxon>Myxococcota</taxon>
        <taxon>Myxococcia</taxon>
        <taxon>Myxococcales</taxon>
        <taxon>Cystobacterineae</taxon>
        <taxon>Myxococcaceae</taxon>
        <taxon>Myxococcus</taxon>
    </lineage>
</organism>
<sequence length="940" mass="99920">MFAFDRKPQPSAARAPAAKTEPRRSSQARQAEPTDTVPRFDFARISVMPPTPRIQPKLRIGAPDDALEREADAVADRVVGGGDAQASPQPTMRDRIQRKCSTCEDEEGPSPLIQRKCGKCAEEETEGTLQRKADSGATASAPDVQSQLSGSSGGQQLPTTLGGQLGAAMGTPFDRVRIHTDDHAARMNSSLGARAFTHGTHIYFNQGEYNPGTRAGRHLLAHELAHVAQQGGAGHTLRRKGGAPASGVSLVEIACADNTITFHASTGPVSYQLTQCDIVDGEFDANVVIDAASNSVRFDIESNEVAAEAFQFGFSIAPGQLNPVTLFRGQKTVKLSAKSGMTTLTAATSLAEFKQRVKEAGKLRMDSNKARLEEWKKFFTEKLSANQVQGQVMASRANELGMLAASEGGMTMLTFDKWARTDNPLLGWVYEQQIEGRYRACTGCHALVQAEDRWRNRPAFVAPARSPVSSLQEHAQAESANPAPRLHEGPDAESTVADPNKFTGYESAQQAMQAVKTLRPYLDELGPARYDILPLDIFSTNRSPAALLARIISSIDKRQADYDLFKTKIDSADFDYLLLRPIGQDLMVLATPEVQQQVLDEIASAQRWEIAQAIVMGAATVGLLVLTIFPPTSAVGVAGVIALETSLATYGAVSGLKMYQEGSMLSLTQGANNVVDPAQQKAADTMMAMGLVSVGLSALSLGTTGIRAVTIIRGARTGEKTVGAAVAIEAQLQNGGTVKISELGGGSPRVVVLGKDGELLAEGVLTDAALLGSKPTKLAQLPDQGIQGVTPRAASPGRPLSFQGPAPTCGPVSCEMIASMGGPVSPTLLKDMLKGAGPSGTTIEKMVEMLKWNRVAAEAKTGWKVADLASATQGGNPAIAVIKTNNPTHPLHAVVIDGVTVRSGVKVVAVRNPWGIQYFQSEAEFSQIFTGQAVKVLHWY</sequence>
<feature type="domain" description="eCIS core" evidence="2">
    <location>
        <begin position="157"/>
        <end position="233"/>
    </location>
</feature>
<evidence type="ECO:0000313" key="3">
    <source>
        <dbReference type="EMBL" id="TQF18036.1"/>
    </source>
</evidence>
<dbReference type="Gene3D" id="3.90.70.10">
    <property type="entry name" value="Cysteine proteinases"/>
    <property type="match status" value="1"/>
</dbReference>
<reference evidence="3 4" key="1">
    <citation type="submission" date="2019-06" db="EMBL/GenBank/DDBJ databases">
        <authorList>
            <person name="Livingstone P."/>
            <person name="Whitworth D."/>
        </authorList>
    </citation>
    <scope>NUCLEOTIDE SEQUENCE [LARGE SCALE GENOMIC DNA]</scope>
    <source>
        <strain evidence="3 4">AM401</strain>
    </source>
</reference>
<feature type="region of interest" description="Disordered" evidence="1">
    <location>
        <begin position="128"/>
        <end position="168"/>
    </location>
</feature>
<dbReference type="EMBL" id="VIFM01000001">
    <property type="protein sequence ID" value="TQF18036.1"/>
    <property type="molecule type" value="Genomic_DNA"/>
</dbReference>
<accession>A0A540X9Q4</accession>
<gene>
    <name evidence="3" type="ORF">FJV41_00375</name>
</gene>
<evidence type="ECO:0000256" key="1">
    <source>
        <dbReference type="SAM" id="MobiDB-lite"/>
    </source>
</evidence>
<dbReference type="Proteomes" id="UP000315369">
    <property type="component" value="Unassembled WGS sequence"/>
</dbReference>
<comment type="caution">
    <text evidence="3">The sequence shown here is derived from an EMBL/GenBank/DDBJ whole genome shotgun (WGS) entry which is preliminary data.</text>
</comment>
<name>A0A540X9Q4_9BACT</name>